<protein>
    <submittedName>
        <fullName evidence="1">Uncharacterized protein</fullName>
    </submittedName>
</protein>
<dbReference type="AlphaFoldDB" id="A0A5J4X353"/>
<sequence>MCSQITARGSLPYMWIKVDNSLLAPCVQQIIHSHTPREASPAINTSRNRMSASIQKVNLEHNQDIDVVQNIMSQEPTQKLDFEELGHIVHLLHSDNEIMQAQHIRSLIEIICKELRQGFFNEIIDFIDNEGLIDILLTHVSHKYKELRTIRDVLLHIVDVIPRYGPSQIDEKESIEFENPKKFTINEQISTDIEVEFHLEHKTINESQENQLNAIRRINKYFHITRTGVRS</sequence>
<dbReference type="Proteomes" id="UP000324800">
    <property type="component" value="Unassembled WGS sequence"/>
</dbReference>
<evidence type="ECO:0000313" key="1">
    <source>
        <dbReference type="EMBL" id="KAA6400899.1"/>
    </source>
</evidence>
<dbReference type="EMBL" id="SNRW01000480">
    <property type="protein sequence ID" value="KAA6400899.1"/>
    <property type="molecule type" value="Genomic_DNA"/>
</dbReference>
<reference evidence="1 2" key="1">
    <citation type="submission" date="2019-03" db="EMBL/GenBank/DDBJ databases">
        <title>Single cell metagenomics reveals metabolic interactions within the superorganism composed of flagellate Streblomastix strix and complex community of Bacteroidetes bacteria on its surface.</title>
        <authorList>
            <person name="Treitli S.C."/>
            <person name="Kolisko M."/>
            <person name="Husnik F."/>
            <person name="Keeling P."/>
            <person name="Hampl V."/>
        </authorList>
    </citation>
    <scope>NUCLEOTIDE SEQUENCE [LARGE SCALE GENOMIC DNA]</scope>
    <source>
        <strain evidence="1">ST1C</strain>
    </source>
</reference>
<evidence type="ECO:0000313" key="2">
    <source>
        <dbReference type="Proteomes" id="UP000324800"/>
    </source>
</evidence>
<name>A0A5J4X353_9EUKA</name>
<accession>A0A5J4X353</accession>
<organism evidence="1 2">
    <name type="scientific">Streblomastix strix</name>
    <dbReference type="NCBI Taxonomy" id="222440"/>
    <lineage>
        <taxon>Eukaryota</taxon>
        <taxon>Metamonada</taxon>
        <taxon>Preaxostyla</taxon>
        <taxon>Oxymonadida</taxon>
        <taxon>Streblomastigidae</taxon>
        <taxon>Streblomastix</taxon>
    </lineage>
</organism>
<gene>
    <name evidence="1" type="ORF">EZS28_003571</name>
</gene>
<proteinExistence type="predicted"/>
<comment type="caution">
    <text evidence="1">The sequence shown here is derived from an EMBL/GenBank/DDBJ whole genome shotgun (WGS) entry which is preliminary data.</text>
</comment>